<dbReference type="HAMAP" id="MF_01940">
    <property type="entry name" value="RNA_CPDase"/>
    <property type="match status" value="1"/>
</dbReference>
<name>A0A4U6QWC1_9GAMM</name>
<dbReference type="EMBL" id="SZYH01000002">
    <property type="protein sequence ID" value="TKV64306.1"/>
    <property type="molecule type" value="Genomic_DNA"/>
</dbReference>
<accession>A0A4U6QWC1</accession>
<comment type="function">
    <text evidence="2">Hydrolyzes RNA 2',3'-cyclic phosphodiester to an RNA 2'-phosphomonoester.</text>
</comment>
<keyword evidence="4" id="KW-1185">Reference proteome</keyword>
<organism evidence="3 4">
    <name type="scientific">Marinobacter panjinensis</name>
    <dbReference type="NCBI Taxonomy" id="2576384"/>
    <lineage>
        <taxon>Bacteria</taxon>
        <taxon>Pseudomonadati</taxon>
        <taxon>Pseudomonadota</taxon>
        <taxon>Gammaproteobacteria</taxon>
        <taxon>Pseudomonadales</taxon>
        <taxon>Marinobacteraceae</taxon>
        <taxon>Marinobacter</taxon>
    </lineage>
</organism>
<feature type="active site" description="Proton donor" evidence="2">
    <location>
        <position position="42"/>
    </location>
</feature>
<dbReference type="GO" id="GO:0004113">
    <property type="term" value="F:2',3'-cyclic-nucleotide 3'-phosphodiesterase activity"/>
    <property type="evidence" value="ECO:0007669"/>
    <property type="project" value="InterPro"/>
</dbReference>
<dbReference type="RefSeq" id="WP_137437668.1">
    <property type="nucleotide sequence ID" value="NZ_JANRHC010000003.1"/>
</dbReference>
<feature type="active site" description="Proton acceptor" evidence="2">
    <location>
        <position position="126"/>
    </location>
</feature>
<reference evidence="3 4" key="1">
    <citation type="submission" date="2019-05" db="EMBL/GenBank/DDBJ databases">
        <title>Marinobacter panjinensis sp. nov., a moderately halophilic bacterium isolated from sea tidal flat environment.</title>
        <authorList>
            <person name="Yang W."/>
            <person name="An M."/>
            <person name="He W."/>
            <person name="Luo X."/>
            <person name="Zhu L."/>
            <person name="Chen G."/>
            <person name="Zhang Y."/>
            <person name="Wang Y."/>
        </authorList>
    </citation>
    <scope>NUCLEOTIDE SEQUENCE [LARGE SCALE GENOMIC DNA]</scope>
    <source>
        <strain evidence="3 4">PJ-16</strain>
    </source>
</reference>
<proteinExistence type="inferred from homology"/>
<dbReference type="Pfam" id="PF13563">
    <property type="entry name" value="2_5_RNA_ligase2"/>
    <property type="match status" value="1"/>
</dbReference>
<comment type="caution">
    <text evidence="3">The sequence shown here is derived from an EMBL/GenBank/DDBJ whole genome shotgun (WGS) entry which is preliminary data.</text>
</comment>
<dbReference type="GO" id="GO:0008664">
    <property type="term" value="F:RNA 2',3'-cyclic 3'-phosphodiesterase activity"/>
    <property type="evidence" value="ECO:0007669"/>
    <property type="project" value="UniProtKB-EC"/>
</dbReference>
<evidence type="ECO:0000313" key="3">
    <source>
        <dbReference type="EMBL" id="TKV64306.1"/>
    </source>
</evidence>
<gene>
    <name evidence="3" type="primary">thpR</name>
    <name evidence="3" type="ORF">FDP08_18000</name>
</gene>
<dbReference type="Gene3D" id="3.90.1140.10">
    <property type="entry name" value="Cyclic phosphodiesterase"/>
    <property type="match status" value="1"/>
</dbReference>
<feature type="short sequence motif" description="HXTX 1" evidence="2">
    <location>
        <begin position="42"/>
        <end position="45"/>
    </location>
</feature>
<keyword evidence="1 2" id="KW-0378">Hydrolase</keyword>
<comment type="similarity">
    <text evidence="2">Belongs to the 2H phosphoesterase superfamily. ThpR family.</text>
</comment>
<dbReference type="InterPro" id="IPR004175">
    <property type="entry name" value="RNA_CPDase"/>
</dbReference>
<evidence type="ECO:0000256" key="1">
    <source>
        <dbReference type="ARBA" id="ARBA00022801"/>
    </source>
</evidence>
<sequence length="185" mass="20617">MDKPAKLRLFFGLEIPEPVKQRLLSIRQPAAGARWQRADQLHLTLAFLGSVEAQQLPVICDAARNLPVKPFDLTVTGVGCFGHPDHPKNLWAGVRPVDELARLHEELCQRLAACGFGPEKRTFRPHITLSRFRKEAGSVRELLREHQAVQTGTFAVNQFALFESVCGGQGSVYQIIERFPLAGPE</sequence>
<evidence type="ECO:0000256" key="2">
    <source>
        <dbReference type="HAMAP-Rule" id="MF_01940"/>
    </source>
</evidence>
<dbReference type="EC" id="3.1.4.58" evidence="2"/>
<protein>
    <recommendedName>
        <fullName evidence="2">RNA 2',3'-cyclic phosphodiesterase</fullName>
        <shortName evidence="2">RNA 2',3'-CPDase</shortName>
        <ecNumber evidence="2">3.1.4.58</ecNumber>
    </recommendedName>
</protein>
<comment type="catalytic activity">
    <reaction evidence="2">
        <text>a 3'-end 2',3'-cyclophospho-ribonucleotide-RNA + H2O = a 3'-end 2'-phospho-ribonucleotide-RNA + H(+)</text>
        <dbReference type="Rhea" id="RHEA:11828"/>
        <dbReference type="Rhea" id="RHEA-COMP:10464"/>
        <dbReference type="Rhea" id="RHEA-COMP:17353"/>
        <dbReference type="ChEBI" id="CHEBI:15377"/>
        <dbReference type="ChEBI" id="CHEBI:15378"/>
        <dbReference type="ChEBI" id="CHEBI:83064"/>
        <dbReference type="ChEBI" id="CHEBI:173113"/>
        <dbReference type="EC" id="3.1.4.58"/>
    </reaction>
</comment>
<dbReference type="NCBIfam" id="TIGR02258">
    <property type="entry name" value="2_5_ligase"/>
    <property type="match status" value="1"/>
</dbReference>
<dbReference type="SUPFAM" id="SSF55144">
    <property type="entry name" value="LigT-like"/>
    <property type="match status" value="1"/>
</dbReference>
<dbReference type="AlphaFoldDB" id="A0A4U6QWC1"/>
<dbReference type="Proteomes" id="UP000308488">
    <property type="component" value="Unassembled WGS sequence"/>
</dbReference>
<evidence type="ECO:0000313" key="4">
    <source>
        <dbReference type="Proteomes" id="UP000308488"/>
    </source>
</evidence>
<dbReference type="OrthoDB" id="7061261at2"/>
<dbReference type="PANTHER" id="PTHR35561:SF1">
    <property type="entry name" value="RNA 2',3'-CYCLIC PHOSPHODIESTERASE"/>
    <property type="match status" value="1"/>
</dbReference>
<dbReference type="InterPro" id="IPR009097">
    <property type="entry name" value="Cyclic_Pdiesterase"/>
</dbReference>
<feature type="short sequence motif" description="HXTX 2" evidence="2">
    <location>
        <begin position="126"/>
        <end position="129"/>
    </location>
</feature>
<dbReference type="PANTHER" id="PTHR35561">
    <property type="entry name" value="RNA 2',3'-CYCLIC PHOSPHODIESTERASE"/>
    <property type="match status" value="1"/>
</dbReference>